<dbReference type="Proteomes" id="UP000503251">
    <property type="component" value="Chromosome"/>
</dbReference>
<reference evidence="2 3" key="1">
    <citation type="submission" date="2019-04" db="EMBL/GenBank/DDBJ databases">
        <title>Isolation and culture of sulfate reducing bacteria from the cold seep of the South China Sea.</title>
        <authorList>
            <person name="Sun C."/>
            <person name="Liu R."/>
        </authorList>
    </citation>
    <scope>NUCLEOTIDE SEQUENCE [LARGE SCALE GENOMIC DNA]</scope>
    <source>
        <strain evidence="2 3">CS1</strain>
    </source>
</reference>
<accession>A0ABX6NFR8</accession>
<dbReference type="GO" id="GO:0016853">
    <property type="term" value="F:isomerase activity"/>
    <property type="evidence" value="ECO:0007669"/>
    <property type="project" value="UniProtKB-KW"/>
</dbReference>
<dbReference type="RefSeq" id="WP_171267113.1">
    <property type="nucleotide sequence ID" value="NZ_CP039543.1"/>
</dbReference>
<dbReference type="Gene3D" id="3.20.20.150">
    <property type="entry name" value="Divalent-metal-dependent TIM barrel enzymes"/>
    <property type="match status" value="1"/>
</dbReference>
<gene>
    <name evidence="2" type="ORF">E8L03_08635</name>
</gene>
<feature type="domain" description="Xylose isomerase-like TIM barrel" evidence="1">
    <location>
        <begin position="65"/>
        <end position="250"/>
    </location>
</feature>
<dbReference type="Pfam" id="PF01261">
    <property type="entry name" value="AP_endonuc_2"/>
    <property type="match status" value="1"/>
</dbReference>
<keyword evidence="2" id="KW-0413">Isomerase</keyword>
<dbReference type="EMBL" id="CP039543">
    <property type="protein sequence ID" value="QJT08994.1"/>
    <property type="molecule type" value="Genomic_DNA"/>
</dbReference>
<evidence type="ECO:0000313" key="3">
    <source>
        <dbReference type="Proteomes" id="UP000503251"/>
    </source>
</evidence>
<keyword evidence="3" id="KW-1185">Reference proteome</keyword>
<dbReference type="InterPro" id="IPR013022">
    <property type="entry name" value="Xyl_isomerase-like_TIM-brl"/>
</dbReference>
<evidence type="ECO:0000259" key="1">
    <source>
        <dbReference type="Pfam" id="PF01261"/>
    </source>
</evidence>
<dbReference type="InterPro" id="IPR036237">
    <property type="entry name" value="Xyl_isomerase-like_sf"/>
</dbReference>
<evidence type="ECO:0000313" key="2">
    <source>
        <dbReference type="EMBL" id="QJT08994.1"/>
    </source>
</evidence>
<sequence length="281" mass="31556">MHETHLAITTQGFSSAREVLSFCRVHDCFAAEYTFSREAVQLHEVEQELPEVEHLLNAGVLMRYHLAFKNRELADPDPTLAREALDFYRNCIQIVAGLGGRHVTLHIGLAAEDHSRLNYRTAADSLRTLAMVGDEYDVSVCLENLRTGPTSVPDSFWDLLRESGLQATLDVGHARAAEVAAAKPGYALEFIRRCGTRIRGAHVYDIERVPKSGGPAWHAAPEDLTAIRPLLDALLAHSSCDWWLIELPHVDEKIRTLHLLRHYLAEADHLLPTHHQLEEES</sequence>
<organism evidence="2 3">
    <name type="scientific">Oceanidesulfovibrio marinus</name>
    <dbReference type="NCBI Taxonomy" id="370038"/>
    <lineage>
        <taxon>Bacteria</taxon>
        <taxon>Pseudomonadati</taxon>
        <taxon>Thermodesulfobacteriota</taxon>
        <taxon>Desulfovibrionia</taxon>
        <taxon>Desulfovibrionales</taxon>
        <taxon>Desulfovibrionaceae</taxon>
        <taxon>Oceanidesulfovibrio</taxon>
    </lineage>
</organism>
<dbReference type="SUPFAM" id="SSF51658">
    <property type="entry name" value="Xylose isomerase-like"/>
    <property type="match status" value="1"/>
</dbReference>
<name>A0ABX6NFR8_9BACT</name>
<proteinExistence type="predicted"/>
<protein>
    <submittedName>
        <fullName evidence="2">Sugar phosphate isomerase/epimerase</fullName>
    </submittedName>
</protein>